<keyword evidence="3" id="KW-0963">Cytoplasm</keyword>
<dbReference type="GO" id="GO:0000387">
    <property type="term" value="P:spliceosomal snRNP assembly"/>
    <property type="evidence" value="ECO:0007669"/>
    <property type="project" value="TreeGrafter"/>
</dbReference>
<organism evidence="6">
    <name type="scientific">Kwoniella dejecticola CBS 10117</name>
    <dbReference type="NCBI Taxonomy" id="1296121"/>
    <lineage>
        <taxon>Eukaryota</taxon>
        <taxon>Fungi</taxon>
        <taxon>Dikarya</taxon>
        <taxon>Basidiomycota</taxon>
        <taxon>Agaricomycotina</taxon>
        <taxon>Tremellomycetes</taxon>
        <taxon>Tremellales</taxon>
        <taxon>Cryptococcaceae</taxon>
        <taxon>Kwoniella</taxon>
    </lineage>
</organism>
<dbReference type="PANTHER" id="PTHR21399">
    <property type="entry name" value="CHLORIDE CONDUCTANCE REGULATORY PROTEIN ICLN"/>
    <property type="match status" value="1"/>
</dbReference>
<dbReference type="OrthoDB" id="2564660at2759"/>
<dbReference type="GO" id="GO:0034715">
    <property type="term" value="C:pICln-Sm protein complex"/>
    <property type="evidence" value="ECO:0007669"/>
    <property type="project" value="TreeGrafter"/>
</dbReference>
<protein>
    <submittedName>
        <fullName evidence="6">Chloride channel, nucleotide-sensitive, 1A</fullName>
    </submittedName>
</protein>
<evidence type="ECO:0000256" key="2">
    <source>
        <dbReference type="ARBA" id="ARBA00004496"/>
    </source>
</evidence>
<feature type="region of interest" description="Disordered" evidence="5">
    <location>
        <begin position="233"/>
        <end position="315"/>
    </location>
</feature>
<reference evidence="7" key="3">
    <citation type="submission" date="2024-02" db="EMBL/GenBank/DDBJ databases">
        <title>Comparative genomics of Cryptococcus and Kwoniella reveals pathogenesis evolution and contrasting modes of karyotype evolution via chromosome fusion or intercentromeric recombination.</title>
        <authorList>
            <person name="Coelho M.A."/>
            <person name="David-Palma M."/>
            <person name="Shea T."/>
            <person name="Bowers K."/>
            <person name="McGinley-Smith S."/>
            <person name="Mohammad A.W."/>
            <person name="Gnirke A."/>
            <person name="Yurkov A.M."/>
            <person name="Nowrousian M."/>
            <person name="Sun S."/>
            <person name="Cuomo C.A."/>
            <person name="Heitman J."/>
        </authorList>
    </citation>
    <scope>NUCLEOTIDE SEQUENCE</scope>
    <source>
        <strain evidence="7">CBS 10117</strain>
    </source>
</reference>
<reference evidence="7" key="2">
    <citation type="submission" date="2013-07" db="EMBL/GenBank/DDBJ databases">
        <authorList>
            <consortium name="The Broad Institute Genome Sequencing Platform"/>
            <person name="Cuomo C."/>
            <person name="Litvintseva A."/>
            <person name="Chen Y."/>
            <person name="Heitman J."/>
            <person name="Sun S."/>
            <person name="Springer D."/>
            <person name="Dromer F."/>
            <person name="Young S.K."/>
            <person name="Zeng Q."/>
            <person name="Gargeya S."/>
            <person name="Fitzgerald M."/>
            <person name="Abouelleil A."/>
            <person name="Alvarado L."/>
            <person name="Berlin A.M."/>
            <person name="Chapman S.B."/>
            <person name="Dewar J."/>
            <person name="Goldberg J."/>
            <person name="Griggs A."/>
            <person name="Gujja S."/>
            <person name="Hansen M."/>
            <person name="Howarth C."/>
            <person name="Imamovic A."/>
            <person name="Larimer J."/>
            <person name="McCowan C."/>
            <person name="Murphy C."/>
            <person name="Pearson M."/>
            <person name="Priest M."/>
            <person name="Roberts A."/>
            <person name="Saif S."/>
            <person name="Shea T."/>
            <person name="Sykes S."/>
            <person name="Wortman J."/>
            <person name="Nusbaum C."/>
            <person name="Birren B."/>
        </authorList>
    </citation>
    <scope>NUCLEOTIDE SEQUENCE</scope>
    <source>
        <strain evidence="7">CBS 10117</strain>
    </source>
</reference>
<evidence type="ECO:0000256" key="5">
    <source>
        <dbReference type="SAM" id="MobiDB-lite"/>
    </source>
</evidence>
<evidence type="ECO:0000313" key="6">
    <source>
        <dbReference type="EMBL" id="OBR89307.1"/>
    </source>
</evidence>
<name>A0A1A6AGW2_9TREE</name>
<feature type="region of interest" description="Disordered" evidence="5">
    <location>
        <begin position="328"/>
        <end position="350"/>
    </location>
</feature>
<dbReference type="RefSeq" id="XP_018267149.1">
    <property type="nucleotide sequence ID" value="XM_018404495.1"/>
</dbReference>
<evidence type="ECO:0000256" key="3">
    <source>
        <dbReference type="ARBA" id="ARBA00022490"/>
    </source>
</evidence>
<feature type="compositionally biased region" description="Acidic residues" evidence="5">
    <location>
        <begin position="239"/>
        <end position="262"/>
    </location>
</feature>
<dbReference type="GO" id="GO:0005681">
    <property type="term" value="C:spliceosomal complex"/>
    <property type="evidence" value="ECO:0007669"/>
    <property type="project" value="TreeGrafter"/>
</dbReference>
<evidence type="ECO:0000313" key="8">
    <source>
        <dbReference type="Proteomes" id="UP000078595"/>
    </source>
</evidence>
<feature type="compositionally biased region" description="Low complexity" evidence="5">
    <location>
        <begin position="126"/>
        <end position="138"/>
    </location>
</feature>
<accession>A0A1A6AGW2</accession>
<reference evidence="6" key="1">
    <citation type="submission" date="2013-07" db="EMBL/GenBank/DDBJ databases">
        <title>The Genome Sequence of Cryptococcus dejecticola CBS10117.</title>
        <authorList>
            <consortium name="The Broad Institute Genome Sequencing Platform"/>
            <person name="Cuomo C."/>
            <person name="Litvintseva A."/>
            <person name="Chen Y."/>
            <person name="Heitman J."/>
            <person name="Sun S."/>
            <person name="Springer D."/>
            <person name="Dromer F."/>
            <person name="Young S.K."/>
            <person name="Zeng Q."/>
            <person name="Gargeya S."/>
            <person name="Fitzgerald M."/>
            <person name="Abouelleil A."/>
            <person name="Alvarado L."/>
            <person name="Berlin A.M."/>
            <person name="Chapman S.B."/>
            <person name="Dewar J."/>
            <person name="Goldberg J."/>
            <person name="Griggs A."/>
            <person name="Gujja S."/>
            <person name="Hansen M."/>
            <person name="Howarth C."/>
            <person name="Imamovic A."/>
            <person name="Larimer J."/>
            <person name="McCowan C."/>
            <person name="Murphy C."/>
            <person name="Pearson M."/>
            <person name="Priest M."/>
            <person name="Roberts A."/>
            <person name="Saif S."/>
            <person name="Shea T."/>
            <person name="Sykes S."/>
            <person name="Wortman J."/>
            <person name="Nusbaum C."/>
            <person name="Birren B."/>
        </authorList>
    </citation>
    <scope>NUCLEOTIDE SEQUENCE [LARGE SCALE GENOMIC DNA]</scope>
    <source>
        <strain evidence="6">CBS 10117</strain>
    </source>
</reference>
<dbReference type="EMBL" id="KI894027">
    <property type="protein sequence ID" value="OBR89307.1"/>
    <property type="molecule type" value="Genomic_DNA"/>
</dbReference>
<keyword evidence="4" id="KW-0539">Nucleus</keyword>
<feature type="compositionally biased region" description="Acidic residues" evidence="5">
    <location>
        <begin position="339"/>
        <end position="350"/>
    </location>
</feature>
<dbReference type="Pfam" id="PF03517">
    <property type="entry name" value="Voldacs"/>
    <property type="match status" value="1"/>
</dbReference>
<evidence type="ECO:0000256" key="4">
    <source>
        <dbReference type="ARBA" id="ARBA00023242"/>
    </source>
</evidence>
<evidence type="ECO:0000313" key="7">
    <source>
        <dbReference type="EMBL" id="WWC58584.1"/>
    </source>
</evidence>
<dbReference type="GO" id="GO:0005829">
    <property type="term" value="C:cytosol"/>
    <property type="evidence" value="ECO:0007669"/>
    <property type="project" value="TreeGrafter"/>
</dbReference>
<evidence type="ECO:0000256" key="1">
    <source>
        <dbReference type="ARBA" id="ARBA00004123"/>
    </source>
</evidence>
<dbReference type="KEGG" id="kdj:28964832"/>
<dbReference type="Proteomes" id="UP000078595">
    <property type="component" value="Chromosome 1"/>
</dbReference>
<feature type="compositionally biased region" description="Acidic residues" evidence="5">
    <location>
        <begin position="160"/>
        <end position="192"/>
    </location>
</feature>
<dbReference type="EMBL" id="CP144530">
    <property type="protein sequence ID" value="WWC58584.1"/>
    <property type="molecule type" value="Genomic_DNA"/>
</dbReference>
<proteinExistence type="predicted"/>
<dbReference type="GeneID" id="28964832"/>
<gene>
    <name evidence="6" type="ORF">I303_01133</name>
    <name evidence="7" type="ORF">I303_101127</name>
</gene>
<comment type="subcellular location">
    <subcellularLocation>
        <location evidence="2">Cytoplasm</location>
    </subcellularLocation>
    <subcellularLocation>
        <location evidence="1">Nucleus</location>
    </subcellularLocation>
</comment>
<dbReference type="InterPro" id="IPR039924">
    <property type="entry name" value="ICln/Lot5/Saf5"/>
</dbReference>
<feature type="compositionally biased region" description="Basic and acidic residues" evidence="5">
    <location>
        <begin position="281"/>
        <end position="291"/>
    </location>
</feature>
<dbReference type="PANTHER" id="PTHR21399:SF0">
    <property type="entry name" value="METHYLOSOME SUBUNIT PICLN"/>
    <property type="match status" value="1"/>
</dbReference>
<dbReference type="VEuPathDB" id="FungiDB:I303_01133"/>
<dbReference type="STRING" id="1296121.A0A1A6AGW2"/>
<dbReference type="Gene3D" id="2.30.29.30">
    <property type="entry name" value="Pleckstrin-homology domain (PH domain)/Phosphotyrosine-binding domain (PTB)"/>
    <property type="match status" value="1"/>
</dbReference>
<sequence>MLSPINEPPHSITPEEHAQITSSTPSSFVDIPPILRWADDVEVDVTLSPLTGGWEGWASSNGRVKGKLSVNEISVAFIPTPSSQIKPGFNLPFPSLTLHALTPASADGIPAHLYCQVDESDAPSLPSSSMDAGPSGSSTTSAELNGHAPVNGAGPQPIDVDVDVDGEDKDGDADENEDEDDDEGYIEEEEEFTPMREIRIYLESSKLESLFSALSFCSALHDSVLPNGEPSSFFGFGAGDDDDDDAYDGEEGQWEDADADDDAAQRQEQGQGRIIYFDPKANAKSERESKGKSGAVIGQKSKAHNDNEGEGEVTQVVDQMQRFLNLVDWGDVPKPAGWDDTDDQDEVIPK</sequence>
<keyword evidence="8" id="KW-1185">Reference proteome</keyword>
<feature type="region of interest" description="Disordered" evidence="5">
    <location>
        <begin position="120"/>
        <end position="192"/>
    </location>
</feature>
<dbReference type="InterPro" id="IPR011993">
    <property type="entry name" value="PH-like_dom_sf"/>
</dbReference>
<feature type="region of interest" description="Disordered" evidence="5">
    <location>
        <begin position="1"/>
        <end position="25"/>
    </location>
</feature>
<dbReference type="AlphaFoldDB" id="A0A1A6AGW2"/>
<dbReference type="GO" id="GO:0045292">
    <property type="term" value="P:mRNA cis splicing, via spliceosome"/>
    <property type="evidence" value="ECO:0007669"/>
    <property type="project" value="TreeGrafter"/>
</dbReference>